<evidence type="ECO:0000313" key="1">
    <source>
        <dbReference type="EMBL" id="CAG8543035.1"/>
    </source>
</evidence>
<comment type="caution">
    <text evidence="1">The sequence shown here is derived from an EMBL/GenBank/DDBJ whole genome shotgun (WGS) entry which is preliminary data.</text>
</comment>
<evidence type="ECO:0000313" key="2">
    <source>
        <dbReference type="Proteomes" id="UP000789342"/>
    </source>
</evidence>
<name>A0A9N9AS77_9GLOM</name>
<dbReference type="AlphaFoldDB" id="A0A9N9AS77"/>
<accession>A0A9N9AS77</accession>
<sequence length="97" mass="10952">MLIPPILAPLILTNSSSDEKTIPTGNDRKKLIQISPDDGHHDSFDDLIELDYNKVGKQVLIEELRSCGNSRVFKDRKDIDASSTLMSILVLTKFRRL</sequence>
<dbReference type="EMBL" id="CAJVPV010003088">
    <property type="protein sequence ID" value="CAG8543035.1"/>
    <property type="molecule type" value="Genomic_DNA"/>
</dbReference>
<dbReference type="Proteomes" id="UP000789342">
    <property type="component" value="Unassembled WGS sequence"/>
</dbReference>
<reference evidence="1" key="1">
    <citation type="submission" date="2021-06" db="EMBL/GenBank/DDBJ databases">
        <authorList>
            <person name="Kallberg Y."/>
            <person name="Tangrot J."/>
            <person name="Rosling A."/>
        </authorList>
    </citation>
    <scope>NUCLEOTIDE SEQUENCE</scope>
    <source>
        <strain evidence="1">CL551</strain>
    </source>
</reference>
<proteinExistence type="predicted"/>
<gene>
    <name evidence="1" type="ORF">AMORRO_LOCUS5218</name>
</gene>
<keyword evidence="2" id="KW-1185">Reference proteome</keyword>
<organism evidence="1 2">
    <name type="scientific">Acaulospora morrowiae</name>
    <dbReference type="NCBI Taxonomy" id="94023"/>
    <lineage>
        <taxon>Eukaryota</taxon>
        <taxon>Fungi</taxon>
        <taxon>Fungi incertae sedis</taxon>
        <taxon>Mucoromycota</taxon>
        <taxon>Glomeromycotina</taxon>
        <taxon>Glomeromycetes</taxon>
        <taxon>Diversisporales</taxon>
        <taxon>Acaulosporaceae</taxon>
        <taxon>Acaulospora</taxon>
    </lineage>
</organism>
<protein>
    <submittedName>
        <fullName evidence="1">4138_t:CDS:1</fullName>
    </submittedName>
</protein>